<dbReference type="Gene3D" id="3.30.70.1060">
    <property type="entry name" value="Dimeric alpha+beta barrel"/>
    <property type="match status" value="1"/>
</dbReference>
<keyword evidence="3" id="KW-1185">Reference proteome</keyword>
<sequence>MKYIFTFFLVFSFCFTALCQAENPDYDKKLADSLGADDYGMKSYILVMLKTGPNKIDNKATVDSLFRGHLANIGRLASLGKLVVAGPLGKNDKSYRGIFILNVKTITEANELLITDPAIKEKLLEAEIYPWYGSAALPTYLKFHDKVGKKKI</sequence>
<feature type="signal peptide" evidence="1">
    <location>
        <begin position="1"/>
        <end position="21"/>
    </location>
</feature>
<proteinExistence type="predicted"/>
<comment type="caution">
    <text evidence="2">The sequence shown here is derived from an EMBL/GenBank/DDBJ whole genome shotgun (WGS) entry which is preliminary data.</text>
</comment>
<evidence type="ECO:0000256" key="1">
    <source>
        <dbReference type="SAM" id="SignalP"/>
    </source>
</evidence>
<dbReference type="SUPFAM" id="SSF54909">
    <property type="entry name" value="Dimeric alpha+beta barrel"/>
    <property type="match status" value="1"/>
</dbReference>
<name>A0ABU5SRG1_9BACT</name>
<keyword evidence="1" id="KW-0732">Signal</keyword>
<evidence type="ECO:0008006" key="4">
    <source>
        <dbReference type="Google" id="ProtNLM"/>
    </source>
</evidence>
<evidence type="ECO:0000313" key="3">
    <source>
        <dbReference type="Proteomes" id="UP001302222"/>
    </source>
</evidence>
<accession>A0ABU5SRG1</accession>
<reference evidence="2 3" key="1">
    <citation type="submission" date="2023-12" db="EMBL/GenBank/DDBJ databases">
        <title>Novel species of the genus Arcicella isolated from rivers.</title>
        <authorList>
            <person name="Lu H."/>
        </authorList>
    </citation>
    <scope>NUCLEOTIDE SEQUENCE [LARGE SCALE GENOMIC DNA]</scope>
    <source>
        <strain evidence="2 3">DC25W</strain>
    </source>
</reference>
<protein>
    <recommendedName>
        <fullName evidence="4">YCII-related domain-containing protein</fullName>
    </recommendedName>
</protein>
<dbReference type="InterPro" id="IPR011008">
    <property type="entry name" value="Dimeric_a/b-barrel"/>
</dbReference>
<evidence type="ECO:0000313" key="2">
    <source>
        <dbReference type="EMBL" id="MEA5429504.1"/>
    </source>
</evidence>
<dbReference type="RefSeq" id="WP_323689616.1">
    <property type="nucleotide sequence ID" value="NZ_JAYGIM010000022.1"/>
</dbReference>
<feature type="chain" id="PRO_5046001275" description="YCII-related domain-containing protein" evidence="1">
    <location>
        <begin position="22"/>
        <end position="152"/>
    </location>
</feature>
<dbReference type="EMBL" id="JAYGIM010000022">
    <property type="protein sequence ID" value="MEA5429504.1"/>
    <property type="molecule type" value="Genomic_DNA"/>
</dbReference>
<dbReference type="Proteomes" id="UP001302222">
    <property type="component" value="Unassembled WGS sequence"/>
</dbReference>
<gene>
    <name evidence="2" type="ORF">VB798_23130</name>
</gene>
<organism evidence="2 3">
    <name type="scientific">Arcicella lustrica</name>
    <dbReference type="NCBI Taxonomy" id="2984196"/>
    <lineage>
        <taxon>Bacteria</taxon>
        <taxon>Pseudomonadati</taxon>
        <taxon>Bacteroidota</taxon>
        <taxon>Cytophagia</taxon>
        <taxon>Cytophagales</taxon>
        <taxon>Flectobacillaceae</taxon>
        <taxon>Arcicella</taxon>
    </lineage>
</organism>